<accession>M3DG07</accession>
<evidence type="ECO:0000313" key="3">
    <source>
        <dbReference type="Proteomes" id="UP000011732"/>
    </source>
</evidence>
<dbReference type="Proteomes" id="UP000011732">
    <property type="component" value="Unassembled WGS sequence"/>
</dbReference>
<name>M3DG07_STREZ</name>
<sequence length="98" mass="10381">MVFFLSAESEGRLATAKTTRTATAVRAPAATSHFHGRGRGLVPCGDFVVRRTNASAKREEAPSRSEGSCGLGWGGTQSPVNSETTERSWNEDEPTVAA</sequence>
<reference evidence="2 3" key="1">
    <citation type="journal article" date="2013" name="Genome Announc.">
        <title>Draft Genome Sequence of Streptomyces gancidicus Strain BKS 13-15.</title>
        <authorList>
            <person name="Kumar S."/>
            <person name="Kaur N."/>
            <person name="Singh N.K."/>
            <person name="Raghava G.P."/>
            <person name="Mayilraj S."/>
        </authorList>
    </citation>
    <scope>NUCLEOTIDE SEQUENCE [LARGE SCALE GENOMIC DNA]</scope>
    <source>
        <strain evidence="2 3">BKS 13-15</strain>
    </source>
</reference>
<dbReference type="EMBL" id="AOHP01000053">
    <property type="protein sequence ID" value="EMF28900.1"/>
    <property type="molecule type" value="Genomic_DNA"/>
</dbReference>
<evidence type="ECO:0000256" key="1">
    <source>
        <dbReference type="SAM" id="MobiDB-lite"/>
    </source>
</evidence>
<organism evidence="2 3">
    <name type="scientific">Streptomyces gancidicus BKS 13-15</name>
    <dbReference type="NCBI Taxonomy" id="1284664"/>
    <lineage>
        <taxon>Bacteria</taxon>
        <taxon>Bacillati</taxon>
        <taxon>Actinomycetota</taxon>
        <taxon>Actinomycetes</taxon>
        <taxon>Kitasatosporales</taxon>
        <taxon>Streptomycetaceae</taxon>
        <taxon>Streptomyces</taxon>
        <taxon>Streptomyces pseudogriseolus group</taxon>
    </lineage>
</organism>
<comment type="caution">
    <text evidence="2">The sequence shown here is derived from an EMBL/GenBank/DDBJ whole genome shotgun (WGS) entry which is preliminary data.</text>
</comment>
<gene>
    <name evidence="2" type="ORF">H114_11286</name>
</gene>
<dbReference type="AlphaFoldDB" id="M3DG07"/>
<evidence type="ECO:0000313" key="2">
    <source>
        <dbReference type="EMBL" id="EMF28900.1"/>
    </source>
</evidence>
<keyword evidence="3" id="KW-1185">Reference proteome</keyword>
<proteinExistence type="predicted"/>
<protein>
    <submittedName>
        <fullName evidence="2">Uncharacterized protein</fullName>
    </submittedName>
</protein>
<feature type="region of interest" description="Disordered" evidence="1">
    <location>
        <begin position="53"/>
        <end position="98"/>
    </location>
</feature>